<dbReference type="PANTHER" id="PTHR11905">
    <property type="entry name" value="ADAM A DISINTEGRIN AND METALLOPROTEASE DOMAIN"/>
    <property type="match status" value="1"/>
</dbReference>
<proteinExistence type="predicted"/>
<protein>
    <submittedName>
        <fullName evidence="4">Disintegrin and metalloproteinase domain-containing protein 5-like</fullName>
    </submittedName>
</protein>
<accession>A0A7E6CJD5</accession>
<dbReference type="OrthoDB" id="10069899at2759"/>
<dbReference type="Pfam" id="PF01562">
    <property type="entry name" value="Pep_M12B_propep"/>
    <property type="match status" value="1"/>
</dbReference>
<keyword evidence="3" id="KW-1185">Reference proteome</keyword>
<name>A0A7E6CJD5_9CHIR</name>
<gene>
    <name evidence="4" type="primary">LOC118497250</name>
</gene>
<evidence type="ECO:0000259" key="2">
    <source>
        <dbReference type="Pfam" id="PF01562"/>
    </source>
</evidence>
<evidence type="ECO:0000313" key="4">
    <source>
        <dbReference type="RefSeq" id="XP_035866996.1"/>
    </source>
</evidence>
<dbReference type="InParanoid" id="A0A7E6CJD5"/>
<dbReference type="AlphaFoldDB" id="A0A7E6CJD5"/>
<reference evidence="4" key="1">
    <citation type="submission" date="2025-08" db="UniProtKB">
        <authorList>
            <consortium name="RefSeq"/>
        </authorList>
    </citation>
    <scope>IDENTIFICATION</scope>
    <source>
        <tissue evidence="4">Muscle</tissue>
    </source>
</reference>
<dbReference type="GO" id="GO:0008584">
    <property type="term" value="P:male gonad development"/>
    <property type="evidence" value="ECO:0007669"/>
    <property type="project" value="TreeGrafter"/>
</dbReference>
<feature type="domain" description="Peptidase M12B propeptide" evidence="2">
    <location>
        <begin position="88"/>
        <end position="163"/>
    </location>
</feature>
<evidence type="ECO:0000256" key="1">
    <source>
        <dbReference type="ARBA" id="ARBA00023157"/>
    </source>
</evidence>
<dbReference type="KEGG" id="pdic:118497250"/>
<dbReference type="InterPro" id="IPR002870">
    <property type="entry name" value="Peptidase_M12B_N"/>
</dbReference>
<organism evidence="3 4">
    <name type="scientific">Phyllostomus discolor</name>
    <name type="common">pale spear-nosed bat</name>
    <dbReference type="NCBI Taxonomy" id="89673"/>
    <lineage>
        <taxon>Eukaryota</taxon>
        <taxon>Metazoa</taxon>
        <taxon>Chordata</taxon>
        <taxon>Craniata</taxon>
        <taxon>Vertebrata</taxon>
        <taxon>Euteleostomi</taxon>
        <taxon>Mammalia</taxon>
        <taxon>Eutheria</taxon>
        <taxon>Laurasiatheria</taxon>
        <taxon>Chiroptera</taxon>
        <taxon>Yangochiroptera</taxon>
        <taxon>Phyllostomidae</taxon>
        <taxon>Phyllostominae</taxon>
        <taxon>Phyllostomus</taxon>
    </lineage>
</organism>
<keyword evidence="1" id="KW-1015">Disulfide bond</keyword>
<dbReference type="PANTHER" id="PTHR11905:SF28">
    <property type="entry name" value="DISINTEGRIN AND METALLOPROTEINASE DOMAIN-CONTAINING PROTEIN 5"/>
    <property type="match status" value="1"/>
</dbReference>
<dbReference type="GO" id="GO:0007155">
    <property type="term" value="P:cell adhesion"/>
    <property type="evidence" value="ECO:0007669"/>
    <property type="project" value="TreeGrafter"/>
</dbReference>
<dbReference type="Proteomes" id="UP000504628">
    <property type="component" value="Chromosome 11"/>
</dbReference>
<dbReference type="GO" id="GO:0005886">
    <property type="term" value="C:plasma membrane"/>
    <property type="evidence" value="ECO:0007669"/>
    <property type="project" value="TreeGrafter"/>
</dbReference>
<dbReference type="GO" id="GO:0007339">
    <property type="term" value="P:binding of sperm to zona pellucida"/>
    <property type="evidence" value="ECO:0007669"/>
    <property type="project" value="TreeGrafter"/>
</dbReference>
<sequence length="249" mass="28089">MPTHLQRQQRALRFLAQALPLWSPALPLRLAHLLALRPCSSCTFTGLNVSTAVIRPAGFQDNGAMFFLLVLLTGLSGLQAGPHPHKIFLQTTVPEKISSSDTKKDPENNVAYMITINEKPYFVYLTKQSFLSSVSVVYSYDQNDTQKANPLLDQMDCSYYGYIAGFPNSVVSLNTCSGLRGTLQFKNVSYGIEPVATESEFVHMIYEDKGYDINLPLLRENDFYSYNTSEFHYGKKSEVHLYWNFPNST</sequence>
<evidence type="ECO:0000313" key="3">
    <source>
        <dbReference type="Proteomes" id="UP000504628"/>
    </source>
</evidence>
<dbReference type="GeneID" id="118497250"/>
<dbReference type="RefSeq" id="XP_035866996.1">
    <property type="nucleotide sequence ID" value="XM_036011103.1"/>
</dbReference>